<reference evidence="3" key="1">
    <citation type="submission" date="2021-01" db="EMBL/GenBank/DDBJ databases">
        <title>Whole genome shotgun sequence of Actinoplanes nipponensis NBRC 14063.</title>
        <authorList>
            <person name="Komaki H."/>
            <person name="Tamura T."/>
        </authorList>
    </citation>
    <scope>NUCLEOTIDE SEQUENCE</scope>
    <source>
        <strain evidence="3">NBRC 14063</strain>
    </source>
</reference>
<dbReference type="Gene3D" id="3.30.530.20">
    <property type="match status" value="1"/>
</dbReference>
<evidence type="ECO:0000313" key="3">
    <source>
        <dbReference type="EMBL" id="GIE54568.1"/>
    </source>
</evidence>
<accession>A0A919JPI1</accession>
<protein>
    <submittedName>
        <fullName evidence="3">Transcriptional regulator</fullName>
    </submittedName>
</protein>
<dbReference type="InterPro" id="IPR023393">
    <property type="entry name" value="START-like_dom_sf"/>
</dbReference>
<evidence type="ECO:0000259" key="2">
    <source>
        <dbReference type="Pfam" id="PF08327"/>
    </source>
</evidence>
<dbReference type="Pfam" id="PF08327">
    <property type="entry name" value="AHSA1"/>
    <property type="match status" value="1"/>
</dbReference>
<organism evidence="3 4">
    <name type="scientific">Actinoplanes nipponensis</name>
    <dbReference type="NCBI Taxonomy" id="135950"/>
    <lineage>
        <taxon>Bacteria</taxon>
        <taxon>Bacillati</taxon>
        <taxon>Actinomycetota</taxon>
        <taxon>Actinomycetes</taxon>
        <taxon>Micromonosporales</taxon>
        <taxon>Micromonosporaceae</taxon>
        <taxon>Actinoplanes</taxon>
    </lineage>
</organism>
<dbReference type="EMBL" id="BOMQ01000105">
    <property type="protein sequence ID" value="GIE54568.1"/>
    <property type="molecule type" value="Genomic_DNA"/>
</dbReference>
<comment type="similarity">
    <text evidence="1">Belongs to the AHA1 family.</text>
</comment>
<dbReference type="InterPro" id="IPR013538">
    <property type="entry name" value="ASHA1/2-like_C"/>
</dbReference>
<feature type="domain" description="Activator of Hsp90 ATPase homologue 1/2-like C-terminal" evidence="2">
    <location>
        <begin position="23"/>
        <end position="172"/>
    </location>
</feature>
<evidence type="ECO:0000256" key="1">
    <source>
        <dbReference type="ARBA" id="ARBA00006817"/>
    </source>
</evidence>
<keyword evidence="4" id="KW-1185">Reference proteome</keyword>
<sequence length="180" mass="19537">MTTETTAQPTAALTTQVYRVWIKAPAERIWTAITDPEWTVKYGYAAPAYFDLKPGGGYHSEATDEMREFGAQNGFPIPDRIVDGEVVESDPPRLLVQTWRMLMDPTTAAEPYTTLTYLIEELKSQPGVCRLTLTHELAGAPATATMVAGSPLDEAGGGGWAWVLSDLKSVLETGTSLSGR</sequence>
<name>A0A919JPI1_9ACTN</name>
<dbReference type="AlphaFoldDB" id="A0A919JPI1"/>
<dbReference type="SUPFAM" id="SSF55961">
    <property type="entry name" value="Bet v1-like"/>
    <property type="match status" value="1"/>
</dbReference>
<dbReference type="RefSeq" id="WP_203777501.1">
    <property type="nucleotide sequence ID" value="NZ_BAAAYJ010000110.1"/>
</dbReference>
<dbReference type="Proteomes" id="UP000647172">
    <property type="component" value="Unassembled WGS sequence"/>
</dbReference>
<comment type="caution">
    <text evidence="3">The sequence shown here is derived from an EMBL/GenBank/DDBJ whole genome shotgun (WGS) entry which is preliminary data.</text>
</comment>
<proteinExistence type="inferred from homology"/>
<gene>
    <name evidence="3" type="ORF">Ani05nite_81020</name>
</gene>
<evidence type="ECO:0000313" key="4">
    <source>
        <dbReference type="Proteomes" id="UP000647172"/>
    </source>
</evidence>